<proteinExistence type="inferred from homology"/>
<name>A0ABS9DTB9_9PROT</name>
<dbReference type="InterPro" id="IPR020846">
    <property type="entry name" value="MFS_dom"/>
</dbReference>
<keyword evidence="3" id="KW-0813">Transport</keyword>
<keyword evidence="7 8" id="KW-0472">Membrane</keyword>
<evidence type="ECO:0000313" key="10">
    <source>
        <dbReference type="EMBL" id="MCF3945979.1"/>
    </source>
</evidence>
<dbReference type="PROSITE" id="PS50850">
    <property type="entry name" value="MFS"/>
    <property type="match status" value="1"/>
</dbReference>
<reference evidence="10 11" key="1">
    <citation type="submission" date="2022-01" db="EMBL/GenBank/DDBJ databases">
        <authorList>
            <person name="Won M."/>
            <person name="Kim S.-J."/>
            <person name="Kwon S.-W."/>
        </authorList>
    </citation>
    <scope>NUCLEOTIDE SEQUENCE [LARGE SCALE GENOMIC DNA]</scope>
    <source>
        <strain evidence="10 11">KCTC 23505</strain>
    </source>
</reference>
<dbReference type="InterPro" id="IPR036259">
    <property type="entry name" value="MFS_trans_sf"/>
</dbReference>
<dbReference type="Pfam" id="PF07690">
    <property type="entry name" value="MFS_1"/>
    <property type="match status" value="1"/>
</dbReference>
<dbReference type="PANTHER" id="PTHR42718:SF9">
    <property type="entry name" value="MAJOR FACILITATOR SUPERFAMILY MULTIDRUG TRANSPORTER MFSC"/>
    <property type="match status" value="1"/>
</dbReference>
<feature type="transmembrane region" description="Helical" evidence="8">
    <location>
        <begin position="239"/>
        <end position="260"/>
    </location>
</feature>
<dbReference type="PANTHER" id="PTHR42718">
    <property type="entry name" value="MAJOR FACILITATOR SUPERFAMILY MULTIDRUG TRANSPORTER MFSC"/>
    <property type="match status" value="1"/>
</dbReference>
<comment type="similarity">
    <text evidence="2">Belongs to the major facilitator superfamily. EmrB family.</text>
</comment>
<feature type="domain" description="Major facilitator superfamily (MFS) profile" evidence="9">
    <location>
        <begin position="22"/>
        <end position="464"/>
    </location>
</feature>
<sequence>MAGQDAPKEEVMRIGGMPRVIVTVGCMIGTLMQALDATIANVSLPYMQGSLSASYDEITWVLTSYVIAAAIMTAPVGWLATRFGRKNIFLISLIGFTITSMMCGVATSLGEMVADRLLQGVFGAALVPLSQSTMLDIYPVEQRGSAMAIWGIGVMIGPILGPTLGGYLTYFYNWRYVFFVNLPFGIAATLALVFFMPKRAKRPASGHFDWIGFGVLSLFLASLQIMLDRGQEKDWFGSTEIITFAVLAVIGLYLFVVHMFTAENPFIPRGVFRDRNLNAGLITMFAVGSVLLSSSTLMPPFLEKLGNYPVEAAGLVMAPRGFGTMAAMMIAGRLSNKIDPRYMMFLGFMLLLVSFWMMMQWLPSSPQSYLLETIIVQGAGLGFVFTPLQVVAFYTLDPGLRTQGTSLLSLTRNVGMAVGISITEAVQVQMAQVSHASISQSISPFDRMLQVGGSVGKMLDPATKQGAALLNAMIDTQSQIISFLDAFKFMLIISIPAVFCLLLMRKPPPAATPAADKHEMAVME</sequence>
<accession>A0ABS9DTB9</accession>
<evidence type="ECO:0000256" key="4">
    <source>
        <dbReference type="ARBA" id="ARBA00022475"/>
    </source>
</evidence>
<feature type="transmembrane region" description="Helical" evidence="8">
    <location>
        <begin position="60"/>
        <end position="81"/>
    </location>
</feature>
<evidence type="ECO:0000256" key="8">
    <source>
        <dbReference type="SAM" id="Phobius"/>
    </source>
</evidence>
<evidence type="ECO:0000256" key="5">
    <source>
        <dbReference type="ARBA" id="ARBA00022692"/>
    </source>
</evidence>
<feature type="transmembrane region" description="Helical" evidence="8">
    <location>
        <begin position="308"/>
        <end position="330"/>
    </location>
</feature>
<feature type="transmembrane region" description="Helical" evidence="8">
    <location>
        <begin position="486"/>
        <end position="504"/>
    </location>
</feature>
<feature type="transmembrane region" description="Helical" evidence="8">
    <location>
        <begin position="20"/>
        <end position="40"/>
    </location>
</feature>
<evidence type="ECO:0000313" key="11">
    <source>
        <dbReference type="Proteomes" id="UP001521209"/>
    </source>
</evidence>
<keyword evidence="11" id="KW-1185">Reference proteome</keyword>
<dbReference type="NCBIfam" id="TIGR00711">
    <property type="entry name" value="efflux_EmrB"/>
    <property type="match status" value="1"/>
</dbReference>
<keyword evidence="5 8" id="KW-0812">Transmembrane</keyword>
<dbReference type="InterPro" id="IPR004638">
    <property type="entry name" value="EmrB-like"/>
</dbReference>
<evidence type="ECO:0000256" key="7">
    <source>
        <dbReference type="ARBA" id="ARBA00023136"/>
    </source>
</evidence>
<dbReference type="SUPFAM" id="SSF103473">
    <property type="entry name" value="MFS general substrate transporter"/>
    <property type="match status" value="1"/>
</dbReference>
<evidence type="ECO:0000259" key="9">
    <source>
        <dbReference type="PROSITE" id="PS50850"/>
    </source>
</evidence>
<feature type="transmembrane region" description="Helical" evidence="8">
    <location>
        <begin position="88"/>
        <end position="110"/>
    </location>
</feature>
<feature type="transmembrane region" description="Helical" evidence="8">
    <location>
        <begin position="116"/>
        <end position="135"/>
    </location>
</feature>
<gene>
    <name evidence="10" type="ORF">L2A60_04670</name>
</gene>
<comment type="caution">
    <text evidence="10">The sequence shown here is derived from an EMBL/GenBank/DDBJ whole genome shotgun (WGS) entry which is preliminary data.</text>
</comment>
<comment type="subcellular location">
    <subcellularLocation>
        <location evidence="1">Cell membrane</location>
        <topology evidence="1">Multi-pass membrane protein</topology>
    </subcellularLocation>
</comment>
<dbReference type="RefSeq" id="WP_235703211.1">
    <property type="nucleotide sequence ID" value="NZ_JAKGBZ010000006.1"/>
</dbReference>
<dbReference type="InterPro" id="IPR011701">
    <property type="entry name" value="MFS"/>
</dbReference>
<feature type="transmembrane region" description="Helical" evidence="8">
    <location>
        <begin position="208"/>
        <end position="227"/>
    </location>
</feature>
<feature type="transmembrane region" description="Helical" evidence="8">
    <location>
        <begin position="147"/>
        <end position="170"/>
    </location>
</feature>
<dbReference type="EMBL" id="JAKGBZ010000006">
    <property type="protein sequence ID" value="MCF3945979.1"/>
    <property type="molecule type" value="Genomic_DNA"/>
</dbReference>
<evidence type="ECO:0000256" key="3">
    <source>
        <dbReference type="ARBA" id="ARBA00022448"/>
    </source>
</evidence>
<dbReference type="Gene3D" id="1.20.1720.10">
    <property type="entry name" value="Multidrug resistance protein D"/>
    <property type="match status" value="1"/>
</dbReference>
<feature type="transmembrane region" description="Helical" evidence="8">
    <location>
        <begin position="281"/>
        <end position="302"/>
    </location>
</feature>
<dbReference type="Gene3D" id="1.20.1250.20">
    <property type="entry name" value="MFS general substrate transporter like domains"/>
    <property type="match status" value="1"/>
</dbReference>
<keyword evidence="4" id="KW-1003">Cell membrane</keyword>
<evidence type="ECO:0000256" key="1">
    <source>
        <dbReference type="ARBA" id="ARBA00004651"/>
    </source>
</evidence>
<feature type="transmembrane region" description="Helical" evidence="8">
    <location>
        <begin position="374"/>
        <end position="396"/>
    </location>
</feature>
<evidence type="ECO:0000256" key="6">
    <source>
        <dbReference type="ARBA" id="ARBA00022989"/>
    </source>
</evidence>
<protein>
    <submittedName>
        <fullName evidence="10">DHA2 family efflux MFS transporter permease subunit</fullName>
    </submittedName>
</protein>
<keyword evidence="6 8" id="KW-1133">Transmembrane helix</keyword>
<feature type="transmembrane region" description="Helical" evidence="8">
    <location>
        <begin position="176"/>
        <end position="196"/>
    </location>
</feature>
<feature type="transmembrane region" description="Helical" evidence="8">
    <location>
        <begin position="342"/>
        <end position="362"/>
    </location>
</feature>
<dbReference type="Proteomes" id="UP001521209">
    <property type="component" value="Unassembled WGS sequence"/>
</dbReference>
<evidence type="ECO:0000256" key="2">
    <source>
        <dbReference type="ARBA" id="ARBA00008537"/>
    </source>
</evidence>
<dbReference type="CDD" id="cd17503">
    <property type="entry name" value="MFS_LmrB_MDR_like"/>
    <property type="match status" value="1"/>
</dbReference>
<organism evidence="10 11">
    <name type="scientific">Acidiphilium iwatense</name>
    <dbReference type="NCBI Taxonomy" id="768198"/>
    <lineage>
        <taxon>Bacteria</taxon>
        <taxon>Pseudomonadati</taxon>
        <taxon>Pseudomonadota</taxon>
        <taxon>Alphaproteobacteria</taxon>
        <taxon>Acetobacterales</taxon>
        <taxon>Acidocellaceae</taxon>
        <taxon>Acidiphilium</taxon>
    </lineage>
</organism>